<accession>A0A135RUK4</accession>
<evidence type="ECO:0000313" key="3">
    <source>
        <dbReference type="Proteomes" id="UP000070328"/>
    </source>
</evidence>
<dbReference type="AlphaFoldDB" id="A0A135RUK4"/>
<proteinExistence type="predicted"/>
<name>A0A135RUK4_9PEZI</name>
<organism evidence="2 3">
    <name type="scientific">Colletotrichum simmondsii</name>
    <dbReference type="NCBI Taxonomy" id="703756"/>
    <lineage>
        <taxon>Eukaryota</taxon>
        <taxon>Fungi</taxon>
        <taxon>Dikarya</taxon>
        <taxon>Ascomycota</taxon>
        <taxon>Pezizomycotina</taxon>
        <taxon>Sordariomycetes</taxon>
        <taxon>Hypocreomycetidae</taxon>
        <taxon>Glomerellales</taxon>
        <taxon>Glomerellaceae</taxon>
        <taxon>Colletotrichum</taxon>
        <taxon>Colletotrichum acutatum species complex</taxon>
    </lineage>
</organism>
<evidence type="ECO:0000256" key="1">
    <source>
        <dbReference type="SAM" id="MobiDB-lite"/>
    </source>
</evidence>
<dbReference type="Proteomes" id="UP000070328">
    <property type="component" value="Unassembled WGS sequence"/>
</dbReference>
<dbReference type="EMBL" id="JFBX01000828">
    <property type="protein sequence ID" value="KXH27384.1"/>
    <property type="molecule type" value="Genomic_DNA"/>
</dbReference>
<keyword evidence="3" id="KW-1185">Reference proteome</keyword>
<protein>
    <submittedName>
        <fullName evidence="2">Uncharacterized protein</fullName>
    </submittedName>
</protein>
<comment type="caution">
    <text evidence="2">The sequence shown here is derived from an EMBL/GenBank/DDBJ whole genome shotgun (WGS) entry which is preliminary data.</text>
</comment>
<feature type="compositionally biased region" description="Polar residues" evidence="1">
    <location>
        <begin position="13"/>
        <end position="31"/>
    </location>
</feature>
<reference evidence="2 3" key="1">
    <citation type="submission" date="2014-02" db="EMBL/GenBank/DDBJ databases">
        <title>The genome sequence of Colletotrichum simmondsii CBS122122.</title>
        <authorList>
            <person name="Baroncelli R."/>
            <person name="Thon M.R."/>
        </authorList>
    </citation>
    <scope>NUCLEOTIDE SEQUENCE [LARGE SCALE GENOMIC DNA]</scope>
    <source>
        <strain evidence="2 3">CBS122122</strain>
    </source>
</reference>
<gene>
    <name evidence="2" type="ORF">CSIM01_02668</name>
</gene>
<evidence type="ECO:0000313" key="2">
    <source>
        <dbReference type="EMBL" id="KXH27384.1"/>
    </source>
</evidence>
<feature type="region of interest" description="Disordered" evidence="1">
    <location>
        <begin position="1"/>
        <end position="31"/>
    </location>
</feature>
<sequence>MRRSRAQPHAETPSCQSFKPTTNHSAPFSQAKSDPLLSADQWLGFHDHAVSNRHEGRGSHSSLSALAPTIAAPLEVALSAAIGDNNSDTLTAQCFNTNNTKMHRPPFILCSIAGTRTPFRGAQCYYTAASTLQRAVMPLPASTVDEILLGLSDAWKTPALASACTSSLSSEQQWHLMHQMANGAIGWVGRLSSPWARICSKKRTARAQIYSHCQASRGFRWPPQDARLTTVDSWRRALGGLSSWILITGGGWHLDPRRFPLGSNLVLAVLHLCLCSSIDGAKPRPGVPC</sequence>